<dbReference type="EMBL" id="RKLO01000003">
    <property type="protein sequence ID" value="RVW03026.1"/>
    <property type="molecule type" value="Genomic_DNA"/>
</dbReference>
<dbReference type="RefSeq" id="WP_127953658.1">
    <property type="nucleotide sequence ID" value="NZ_RKLO01000003.1"/>
</dbReference>
<proteinExistence type="predicted"/>
<evidence type="ECO:0000313" key="1">
    <source>
        <dbReference type="EMBL" id="RVW03026.1"/>
    </source>
</evidence>
<dbReference type="OrthoDB" id="5149502at2"/>
<gene>
    <name evidence="1" type="ORF">EGT50_09975</name>
</gene>
<dbReference type="AlphaFoldDB" id="A0A438AWF2"/>
<protein>
    <recommendedName>
        <fullName evidence="3">Excreted virulence factor EspC, type VII ESX diderm</fullName>
    </recommendedName>
</protein>
<dbReference type="Proteomes" id="UP000283479">
    <property type="component" value="Unassembled WGS sequence"/>
</dbReference>
<sequence>MTFDPVSIERAIGECANRIAKGVTVCSNTYSAFLDADRGYDQAYAKAYLEAGGAAHERKYVAELATVEEREGRDLAEAAYRYADRQARALEAELRAWQSVGASVRSMYAVAGRGE</sequence>
<accession>A0A438AWF2</accession>
<organism evidence="1 2">
    <name type="scientific">Rhodococcus xishaensis</name>
    <dbReference type="NCBI Taxonomy" id="2487364"/>
    <lineage>
        <taxon>Bacteria</taxon>
        <taxon>Bacillati</taxon>
        <taxon>Actinomycetota</taxon>
        <taxon>Actinomycetes</taxon>
        <taxon>Mycobacteriales</taxon>
        <taxon>Nocardiaceae</taxon>
        <taxon>Rhodococcus</taxon>
    </lineage>
</organism>
<reference evidence="1 2" key="1">
    <citation type="submission" date="2018-11" db="EMBL/GenBank/DDBJ databases">
        <title>Rhodococcus spongicola sp. nov. and Rhodococcus xishaensis sp. nov. from marine sponges.</title>
        <authorList>
            <person name="Li L."/>
            <person name="Lin H.W."/>
        </authorList>
    </citation>
    <scope>NUCLEOTIDE SEQUENCE [LARGE SCALE GENOMIC DNA]</scope>
    <source>
        <strain evidence="1 2">LHW51113</strain>
    </source>
</reference>
<keyword evidence="2" id="KW-1185">Reference proteome</keyword>
<evidence type="ECO:0008006" key="3">
    <source>
        <dbReference type="Google" id="ProtNLM"/>
    </source>
</evidence>
<comment type="caution">
    <text evidence="1">The sequence shown here is derived from an EMBL/GenBank/DDBJ whole genome shotgun (WGS) entry which is preliminary data.</text>
</comment>
<evidence type="ECO:0000313" key="2">
    <source>
        <dbReference type="Proteomes" id="UP000283479"/>
    </source>
</evidence>
<name>A0A438AWF2_9NOCA</name>